<dbReference type="Proteomes" id="UP000027138">
    <property type="component" value="Unassembled WGS sequence"/>
</dbReference>
<evidence type="ECO:0000313" key="1">
    <source>
        <dbReference type="EMBL" id="KDP33085.1"/>
    </source>
</evidence>
<dbReference type="AlphaFoldDB" id="A0A067KLE3"/>
<evidence type="ECO:0000313" key="2">
    <source>
        <dbReference type="Proteomes" id="UP000027138"/>
    </source>
</evidence>
<keyword evidence="2" id="KW-1185">Reference proteome</keyword>
<accession>A0A067KLE3</accession>
<sequence length="67" mass="7199">MRESAEFIGLDCPLADIGDVNADTGGGISESPCWYRMASSWSSFEAQTTSDRADSHVIGTVVEFPRA</sequence>
<proteinExistence type="predicted"/>
<gene>
    <name evidence="1" type="ORF">JCGZ_13579</name>
</gene>
<protein>
    <submittedName>
        <fullName evidence="1">Uncharacterized protein</fullName>
    </submittedName>
</protein>
<dbReference type="EMBL" id="KK914563">
    <property type="protein sequence ID" value="KDP33085.1"/>
    <property type="molecule type" value="Genomic_DNA"/>
</dbReference>
<organism evidence="1 2">
    <name type="scientific">Jatropha curcas</name>
    <name type="common">Barbados nut</name>
    <dbReference type="NCBI Taxonomy" id="180498"/>
    <lineage>
        <taxon>Eukaryota</taxon>
        <taxon>Viridiplantae</taxon>
        <taxon>Streptophyta</taxon>
        <taxon>Embryophyta</taxon>
        <taxon>Tracheophyta</taxon>
        <taxon>Spermatophyta</taxon>
        <taxon>Magnoliopsida</taxon>
        <taxon>eudicotyledons</taxon>
        <taxon>Gunneridae</taxon>
        <taxon>Pentapetalae</taxon>
        <taxon>rosids</taxon>
        <taxon>fabids</taxon>
        <taxon>Malpighiales</taxon>
        <taxon>Euphorbiaceae</taxon>
        <taxon>Crotonoideae</taxon>
        <taxon>Jatropheae</taxon>
        <taxon>Jatropha</taxon>
    </lineage>
</organism>
<reference evidence="1 2" key="1">
    <citation type="journal article" date="2014" name="PLoS ONE">
        <title>Global Analysis of Gene Expression Profiles in Physic Nut (Jatropha curcas L.) Seedlings Exposed to Salt Stress.</title>
        <authorList>
            <person name="Zhang L."/>
            <person name="Zhang C."/>
            <person name="Wu P."/>
            <person name="Chen Y."/>
            <person name="Li M."/>
            <person name="Jiang H."/>
            <person name="Wu G."/>
        </authorList>
    </citation>
    <scope>NUCLEOTIDE SEQUENCE [LARGE SCALE GENOMIC DNA]</scope>
    <source>
        <strain evidence="2">cv. GZQX0401</strain>
        <tissue evidence="1">Young leaves</tissue>
    </source>
</reference>
<name>A0A067KLE3_JATCU</name>